<gene>
    <name evidence="13" type="ORF">SBOR_4361</name>
</gene>
<feature type="transmembrane region" description="Helical" evidence="11">
    <location>
        <begin position="6"/>
        <end position="27"/>
    </location>
</feature>
<name>W9CKR9_SCLBF</name>
<accession>W9CKR9</accession>
<evidence type="ECO:0000256" key="3">
    <source>
        <dbReference type="ARBA" id="ARBA00022449"/>
    </source>
</evidence>
<dbReference type="PANTHER" id="PTHR43562:SF3">
    <property type="entry name" value="SODIUM ION_PROTON EXCHANGER (EUROFUNG)"/>
    <property type="match status" value="1"/>
</dbReference>
<dbReference type="EMBL" id="AYSA01000197">
    <property type="protein sequence ID" value="ESZ95249.1"/>
    <property type="molecule type" value="Genomic_DNA"/>
</dbReference>
<keyword evidence="2" id="KW-0813">Transport</keyword>
<keyword evidence="14" id="KW-1185">Reference proteome</keyword>
<feature type="region of interest" description="Disordered" evidence="10">
    <location>
        <begin position="381"/>
        <end position="407"/>
    </location>
</feature>
<protein>
    <recommendedName>
        <fullName evidence="12">Cation/H+ exchanger transmembrane domain-containing protein</fullName>
    </recommendedName>
</protein>
<feature type="transmembrane region" description="Helical" evidence="11">
    <location>
        <begin position="347"/>
        <end position="367"/>
    </location>
</feature>
<keyword evidence="6" id="KW-0915">Sodium</keyword>
<dbReference type="Proteomes" id="UP000019487">
    <property type="component" value="Unassembled WGS sequence"/>
</dbReference>
<evidence type="ECO:0000256" key="10">
    <source>
        <dbReference type="SAM" id="MobiDB-lite"/>
    </source>
</evidence>
<evidence type="ECO:0000256" key="8">
    <source>
        <dbReference type="ARBA" id="ARBA00023136"/>
    </source>
</evidence>
<comment type="caution">
    <text evidence="13">The sequence shown here is derived from an EMBL/GenBank/DDBJ whole genome shotgun (WGS) entry which is preliminary data.</text>
</comment>
<evidence type="ECO:0000256" key="7">
    <source>
        <dbReference type="ARBA" id="ARBA00023065"/>
    </source>
</evidence>
<reference evidence="13 14" key="1">
    <citation type="journal article" date="2014" name="Genome Announc.">
        <title>Draft genome sequence of Sclerotinia borealis, a psychrophilic plant pathogenic fungus.</title>
        <authorList>
            <person name="Mardanov A.V."/>
            <person name="Beletsky A.V."/>
            <person name="Kadnikov V.V."/>
            <person name="Ignatov A.N."/>
            <person name="Ravin N.V."/>
        </authorList>
    </citation>
    <scope>NUCLEOTIDE SEQUENCE [LARGE SCALE GENOMIC DNA]</scope>
    <source>
        <strain evidence="14">F-4157</strain>
    </source>
</reference>
<feature type="transmembrane region" description="Helical" evidence="11">
    <location>
        <begin position="258"/>
        <end position="285"/>
    </location>
</feature>
<dbReference type="GO" id="GO:0006814">
    <property type="term" value="P:sodium ion transport"/>
    <property type="evidence" value="ECO:0007669"/>
    <property type="project" value="UniProtKB-KW"/>
</dbReference>
<dbReference type="Gene3D" id="1.20.1530.20">
    <property type="match status" value="1"/>
</dbReference>
<dbReference type="Pfam" id="PF00999">
    <property type="entry name" value="Na_H_Exchanger"/>
    <property type="match status" value="1"/>
</dbReference>
<keyword evidence="7" id="KW-0406">Ion transport</keyword>
<evidence type="ECO:0000256" key="9">
    <source>
        <dbReference type="ARBA" id="ARBA00023201"/>
    </source>
</evidence>
<keyword evidence="8 11" id="KW-0472">Membrane</keyword>
<feature type="domain" description="Cation/H+ exchanger transmembrane" evidence="12">
    <location>
        <begin position="39"/>
        <end position="494"/>
    </location>
</feature>
<feature type="transmembrane region" description="Helical" evidence="11">
    <location>
        <begin position="67"/>
        <end position="88"/>
    </location>
</feature>
<proteinExistence type="predicted"/>
<dbReference type="HOGENOM" id="CLU_024407_1_0_1"/>
<dbReference type="OrthoDB" id="1288932at2759"/>
<evidence type="ECO:0000259" key="12">
    <source>
        <dbReference type="Pfam" id="PF00999"/>
    </source>
</evidence>
<feature type="transmembrane region" description="Helical" evidence="11">
    <location>
        <begin position="316"/>
        <end position="335"/>
    </location>
</feature>
<comment type="subcellular location">
    <subcellularLocation>
        <location evidence="1">Membrane</location>
        <topology evidence="1">Multi-pass membrane protein</topology>
    </subcellularLocation>
</comment>
<dbReference type="InterPro" id="IPR006153">
    <property type="entry name" value="Cation/H_exchanger_TM"/>
</dbReference>
<keyword evidence="9" id="KW-0739">Sodium transport</keyword>
<evidence type="ECO:0000256" key="4">
    <source>
        <dbReference type="ARBA" id="ARBA00022692"/>
    </source>
</evidence>
<evidence type="ECO:0000313" key="13">
    <source>
        <dbReference type="EMBL" id="ESZ95249.1"/>
    </source>
</evidence>
<dbReference type="AlphaFoldDB" id="W9CKR9"/>
<dbReference type="GO" id="GO:0016020">
    <property type="term" value="C:membrane"/>
    <property type="evidence" value="ECO:0007669"/>
    <property type="project" value="UniProtKB-SubCell"/>
</dbReference>
<dbReference type="PANTHER" id="PTHR43562">
    <property type="entry name" value="NAPA-TYPE SODIUM/HYDROGEN ANTIPORTER"/>
    <property type="match status" value="1"/>
</dbReference>
<evidence type="ECO:0000256" key="1">
    <source>
        <dbReference type="ARBA" id="ARBA00004141"/>
    </source>
</evidence>
<feature type="transmembrane region" description="Helical" evidence="11">
    <location>
        <begin position="167"/>
        <end position="187"/>
    </location>
</feature>
<dbReference type="InterPro" id="IPR038770">
    <property type="entry name" value="Na+/solute_symporter_sf"/>
</dbReference>
<feature type="transmembrane region" description="Helical" evidence="11">
    <location>
        <begin position="129"/>
        <end position="155"/>
    </location>
</feature>
<dbReference type="STRING" id="1432307.W9CKR9"/>
<keyword evidence="3" id="KW-0050">Antiport</keyword>
<evidence type="ECO:0000313" key="14">
    <source>
        <dbReference type="Proteomes" id="UP000019487"/>
    </source>
</evidence>
<feature type="transmembrane region" description="Helical" evidence="11">
    <location>
        <begin position="34"/>
        <end position="61"/>
    </location>
</feature>
<organism evidence="13 14">
    <name type="scientific">Sclerotinia borealis (strain F-4128)</name>
    <dbReference type="NCBI Taxonomy" id="1432307"/>
    <lineage>
        <taxon>Eukaryota</taxon>
        <taxon>Fungi</taxon>
        <taxon>Dikarya</taxon>
        <taxon>Ascomycota</taxon>
        <taxon>Pezizomycotina</taxon>
        <taxon>Leotiomycetes</taxon>
        <taxon>Helotiales</taxon>
        <taxon>Sclerotiniaceae</taxon>
        <taxon>Sclerotinia</taxon>
    </lineage>
</organism>
<sequence length="526" mass="57051">MAYLPYVEPGLDIILPLSTFVFILNITRDVLDNFLYCGLIGEIFIGILFGMPITGTSWLGIETQETVQYLGYLGLICLVFEGGLITDLGLLRKTIWVTLSAAMVGILVPMALSFSIMCMRFDTVEGSGYPTALAAFAAGVSLCSTSLGSTFIILASANLQKTPTGTLIAGAAMIDDIIVLVMVKIVTALGQGQTDPWNIARPAVSSLGLIFATFLLVPFFIKPLYHAFRSIFANQKVDLENFGESYDTEKGISRHAGFLLSTLMLIVLVTIAACVEGSILLSAFLAGAVVRYTWQCDSDMEKDRPTIMFEGYYKPIMDHILVPFFFASIGFSIPVSEMFASSIVWKGIFYAILMFLAKASVGLVLYIEYFTETSKVPKIAAPSETEEIAQQDGSPDEHHNHQTNPPPKAPHLDAIIVGSTMIARGGFGFLVASEAQSSGILSLRTTKAARLLEIQNSTDKRGFHTLDVVEDQIFLVIIWALVLCTVAGPIVSGIAVRRKLAGERCECGLLLGPRTFGEDVGCHLCL</sequence>
<evidence type="ECO:0000256" key="5">
    <source>
        <dbReference type="ARBA" id="ARBA00022989"/>
    </source>
</evidence>
<feature type="transmembrane region" description="Helical" evidence="11">
    <location>
        <begin position="95"/>
        <end position="117"/>
    </location>
</feature>
<evidence type="ECO:0000256" key="2">
    <source>
        <dbReference type="ARBA" id="ARBA00022448"/>
    </source>
</evidence>
<keyword evidence="4 11" id="KW-0812">Transmembrane</keyword>
<evidence type="ECO:0000256" key="11">
    <source>
        <dbReference type="SAM" id="Phobius"/>
    </source>
</evidence>
<feature type="transmembrane region" description="Helical" evidence="11">
    <location>
        <begin position="199"/>
        <end position="221"/>
    </location>
</feature>
<feature type="transmembrane region" description="Helical" evidence="11">
    <location>
        <begin position="473"/>
        <end position="496"/>
    </location>
</feature>
<dbReference type="GO" id="GO:1902600">
    <property type="term" value="P:proton transmembrane transport"/>
    <property type="evidence" value="ECO:0007669"/>
    <property type="project" value="InterPro"/>
</dbReference>
<dbReference type="GO" id="GO:0015297">
    <property type="term" value="F:antiporter activity"/>
    <property type="evidence" value="ECO:0007669"/>
    <property type="project" value="UniProtKB-KW"/>
</dbReference>
<evidence type="ECO:0000256" key="6">
    <source>
        <dbReference type="ARBA" id="ARBA00023053"/>
    </source>
</evidence>
<keyword evidence="5 11" id="KW-1133">Transmembrane helix</keyword>